<keyword evidence="3" id="KW-1185">Reference proteome</keyword>
<comment type="caution">
    <text evidence="2">The sequence shown here is derived from an EMBL/GenBank/DDBJ whole genome shotgun (WGS) entry which is preliminary data.</text>
</comment>
<keyword evidence="1" id="KW-0472">Membrane</keyword>
<dbReference type="EMBL" id="CAXLJM020000068">
    <property type="protein sequence ID" value="CAL8124528.1"/>
    <property type="molecule type" value="Genomic_DNA"/>
</dbReference>
<keyword evidence="1" id="KW-0812">Transmembrane</keyword>
<gene>
    <name evidence="2" type="ORF">ODALV1_LOCUS20648</name>
</gene>
<proteinExistence type="predicted"/>
<sequence length="614" mass="71033">MKLFPRFNDKWAEHVIYFYKTKNLLDNLFISDSSIHSRSLTLMNSSTLDRGTYRFSNTFNIAISPIIYGSGIANIATTLRDLSEALVPSRTLFIFVLTNTGRWTPADLQVMSDWQDRSDMQIFPALKIIVSPPPNFKCELKKISLTVICSGYCESKNEILNFRQELHQNELYSAHRALFWNGNTKSITGLIKNHFHCIRVFRLFAFAPDINIEKALHHHCKADVLTLSVFAMAHNLTLFPVKKTPKTIAAYGVGRYFDGTEHITSGVEFLDNIKPPLSFVSRFKFDEQRSAGILYCPSGPENYIESLEFSMWHQPFSLDIWLISMIFTVGFVALCCFTAKSLTHCISELVEYISVVLGQGRSMQARYLVIICSMMFLCNLYANDLTSIVTVRLPPKGHRTVKELLNDNYKIAILKSDLWNSIRKQYGTDFKYLGIPELIGKAFVVMNNISYVDGIIEMMGNKGTRLAVTFDYSTSKSFVPSIRKDLKKKDKSFNCFVLEQRLRRRQFLWEFLTENQYWLEVTLGRILASGLYFKWDEWAVWFSVVRNKLHEQETSPKSDYVNIMKFLSVFCIWIGLISSWLTVFWVEIGGFKCFSRHYLCRCEEARENRVKIYA</sequence>
<evidence type="ECO:0000256" key="1">
    <source>
        <dbReference type="SAM" id="Phobius"/>
    </source>
</evidence>
<accession>A0ABP1RAT4</accession>
<name>A0ABP1RAT4_9HEXA</name>
<protein>
    <submittedName>
        <fullName evidence="2">Uncharacterized protein</fullName>
    </submittedName>
</protein>
<reference evidence="2 3" key="1">
    <citation type="submission" date="2024-08" db="EMBL/GenBank/DDBJ databases">
        <authorList>
            <person name="Cucini C."/>
            <person name="Frati F."/>
        </authorList>
    </citation>
    <scope>NUCLEOTIDE SEQUENCE [LARGE SCALE GENOMIC DNA]</scope>
</reference>
<evidence type="ECO:0000313" key="2">
    <source>
        <dbReference type="EMBL" id="CAL8124528.1"/>
    </source>
</evidence>
<organism evidence="2 3">
    <name type="scientific">Orchesella dallaii</name>
    <dbReference type="NCBI Taxonomy" id="48710"/>
    <lineage>
        <taxon>Eukaryota</taxon>
        <taxon>Metazoa</taxon>
        <taxon>Ecdysozoa</taxon>
        <taxon>Arthropoda</taxon>
        <taxon>Hexapoda</taxon>
        <taxon>Collembola</taxon>
        <taxon>Entomobryomorpha</taxon>
        <taxon>Entomobryoidea</taxon>
        <taxon>Orchesellidae</taxon>
        <taxon>Orchesellinae</taxon>
        <taxon>Orchesella</taxon>
    </lineage>
</organism>
<keyword evidence="1" id="KW-1133">Transmembrane helix</keyword>
<feature type="transmembrane region" description="Helical" evidence="1">
    <location>
        <begin position="320"/>
        <end position="343"/>
    </location>
</feature>
<evidence type="ECO:0000313" key="3">
    <source>
        <dbReference type="Proteomes" id="UP001642540"/>
    </source>
</evidence>
<dbReference type="Proteomes" id="UP001642540">
    <property type="component" value="Unassembled WGS sequence"/>
</dbReference>
<feature type="transmembrane region" description="Helical" evidence="1">
    <location>
        <begin position="566"/>
        <end position="586"/>
    </location>
</feature>